<reference evidence="5" key="1">
    <citation type="journal article" date="2017" name="Nat. Commun.">
        <title>The asparagus genome sheds light on the origin and evolution of a young Y chromosome.</title>
        <authorList>
            <person name="Harkess A."/>
            <person name="Zhou J."/>
            <person name="Xu C."/>
            <person name="Bowers J.E."/>
            <person name="Van der Hulst R."/>
            <person name="Ayyampalayam S."/>
            <person name="Mercati F."/>
            <person name="Riccardi P."/>
            <person name="McKain M.R."/>
            <person name="Kakrana A."/>
            <person name="Tang H."/>
            <person name="Ray J."/>
            <person name="Groenendijk J."/>
            <person name="Arikit S."/>
            <person name="Mathioni S.M."/>
            <person name="Nakano M."/>
            <person name="Shan H."/>
            <person name="Telgmann-Rauber A."/>
            <person name="Kanno A."/>
            <person name="Yue Z."/>
            <person name="Chen H."/>
            <person name="Li W."/>
            <person name="Chen Y."/>
            <person name="Xu X."/>
            <person name="Zhang Y."/>
            <person name="Luo S."/>
            <person name="Chen H."/>
            <person name="Gao J."/>
            <person name="Mao Z."/>
            <person name="Pires J.C."/>
            <person name="Luo M."/>
            <person name="Kudrna D."/>
            <person name="Wing R.A."/>
            <person name="Meyers B.C."/>
            <person name="Yi K."/>
            <person name="Kong H."/>
            <person name="Lavrijsen P."/>
            <person name="Sunseri F."/>
            <person name="Falavigna A."/>
            <person name="Ye Y."/>
            <person name="Leebens-Mack J.H."/>
            <person name="Chen G."/>
        </authorList>
    </citation>
    <scope>NUCLEOTIDE SEQUENCE [LARGE SCALE GENOMIC DNA]</scope>
    <source>
        <strain evidence="5">cv. DH0086</strain>
    </source>
</reference>
<protein>
    <recommendedName>
        <fullName evidence="3">BP28 C-terminal domain-containing protein</fullName>
    </recommendedName>
</protein>
<comment type="subcellular location">
    <subcellularLocation>
        <location evidence="1">Nucleus</location>
    </subcellularLocation>
</comment>
<name>A0A5P1F4U2_ASPOF</name>
<dbReference type="Proteomes" id="UP000243459">
    <property type="component" value="Chromosome 4"/>
</dbReference>
<dbReference type="EMBL" id="CM007384">
    <property type="protein sequence ID" value="ONK73396.1"/>
    <property type="molecule type" value="Genomic_DNA"/>
</dbReference>
<dbReference type="AlphaFoldDB" id="A0A5P1F4U2"/>
<evidence type="ECO:0000256" key="2">
    <source>
        <dbReference type="ARBA" id="ARBA00023242"/>
    </source>
</evidence>
<dbReference type="GO" id="GO:0030515">
    <property type="term" value="F:snoRNA binding"/>
    <property type="evidence" value="ECO:0007669"/>
    <property type="project" value="TreeGrafter"/>
</dbReference>
<dbReference type="Gramene" id="ONK73396">
    <property type="protein sequence ID" value="ONK73396"/>
    <property type="gene ID" value="A4U43_C04F31050"/>
</dbReference>
<organism evidence="4 5">
    <name type="scientific">Asparagus officinalis</name>
    <name type="common">Garden asparagus</name>
    <dbReference type="NCBI Taxonomy" id="4686"/>
    <lineage>
        <taxon>Eukaryota</taxon>
        <taxon>Viridiplantae</taxon>
        <taxon>Streptophyta</taxon>
        <taxon>Embryophyta</taxon>
        <taxon>Tracheophyta</taxon>
        <taxon>Spermatophyta</taxon>
        <taxon>Magnoliopsida</taxon>
        <taxon>Liliopsida</taxon>
        <taxon>Asparagales</taxon>
        <taxon>Asparagaceae</taxon>
        <taxon>Asparagoideae</taxon>
        <taxon>Asparagus</taxon>
    </lineage>
</organism>
<dbReference type="PANTHER" id="PTHR13457:SF1">
    <property type="entry name" value="HEAT REPEAT-CONTAINING PROTEIN 1"/>
    <property type="match status" value="1"/>
</dbReference>
<dbReference type="Pfam" id="PF08146">
    <property type="entry name" value="BP28CT"/>
    <property type="match status" value="1"/>
</dbReference>
<feature type="domain" description="BP28 C-terminal" evidence="3">
    <location>
        <begin position="26"/>
        <end position="119"/>
    </location>
</feature>
<dbReference type="GO" id="GO:0045943">
    <property type="term" value="P:positive regulation of transcription by RNA polymerase I"/>
    <property type="evidence" value="ECO:0007669"/>
    <property type="project" value="TreeGrafter"/>
</dbReference>
<accession>A0A5P1F4U2</accession>
<evidence type="ECO:0000259" key="3">
    <source>
        <dbReference type="Pfam" id="PF08146"/>
    </source>
</evidence>
<sequence>MGRKLLEVYAAALSTVEWSGAETIGNRSLPWKHALLATLASLKSLFVPYFKYLLEDCTRHLTEDQDIGLIPLTQKKKKAKHGNASAVAKPKDVLSHKQWHLRALVLKSLYQCFLYDTTDLKFLDASNFEVLLKPIVSQIVVDPPSSADVLLDMPTVDEVDETLVLCLGQMAVTAHSDVLWKPLNHEVSIAPRSHKFVIGVIG</sequence>
<dbReference type="InterPro" id="IPR012954">
    <property type="entry name" value="BP28_C_dom"/>
</dbReference>
<keyword evidence="2" id="KW-0539">Nucleus</keyword>
<dbReference type="InterPro" id="IPR040191">
    <property type="entry name" value="UTP10"/>
</dbReference>
<dbReference type="GO" id="GO:0034455">
    <property type="term" value="C:t-UTP complex"/>
    <property type="evidence" value="ECO:0007669"/>
    <property type="project" value="TreeGrafter"/>
</dbReference>
<gene>
    <name evidence="4" type="ORF">A4U43_C04F31050</name>
</gene>
<evidence type="ECO:0000313" key="5">
    <source>
        <dbReference type="Proteomes" id="UP000243459"/>
    </source>
</evidence>
<evidence type="ECO:0000256" key="1">
    <source>
        <dbReference type="ARBA" id="ARBA00004123"/>
    </source>
</evidence>
<proteinExistence type="predicted"/>
<dbReference type="GO" id="GO:0000462">
    <property type="term" value="P:maturation of SSU-rRNA from tricistronic rRNA transcript (SSU-rRNA, 5.8S rRNA, LSU-rRNA)"/>
    <property type="evidence" value="ECO:0007669"/>
    <property type="project" value="TreeGrafter"/>
</dbReference>
<dbReference type="GO" id="GO:0032040">
    <property type="term" value="C:small-subunit processome"/>
    <property type="evidence" value="ECO:0007669"/>
    <property type="project" value="TreeGrafter"/>
</dbReference>
<dbReference type="GO" id="GO:0030686">
    <property type="term" value="C:90S preribosome"/>
    <property type="evidence" value="ECO:0007669"/>
    <property type="project" value="TreeGrafter"/>
</dbReference>
<dbReference type="PANTHER" id="PTHR13457">
    <property type="entry name" value="BAP28"/>
    <property type="match status" value="1"/>
</dbReference>
<keyword evidence="5" id="KW-1185">Reference proteome</keyword>
<evidence type="ECO:0000313" key="4">
    <source>
        <dbReference type="EMBL" id="ONK73396.1"/>
    </source>
</evidence>